<name>A0ABQ7D5U4_BRACR</name>
<feature type="region of interest" description="Disordered" evidence="1">
    <location>
        <begin position="1"/>
        <end position="68"/>
    </location>
</feature>
<reference evidence="2 3" key="1">
    <citation type="journal article" date="2020" name="BMC Genomics">
        <title>Intraspecific diversification of the crop wild relative Brassica cretica Lam. using demographic model selection.</title>
        <authorList>
            <person name="Kioukis A."/>
            <person name="Michalopoulou V.A."/>
            <person name="Briers L."/>
            <person name="Pirintsos S."/>
            <person name="Studholme D.J."/>
            <person name="Pavlidis P."/>
            <person name="Sarris P.F."/>
        </authorList>
    </citation>
    <scope>NUCLEOTIDE SEQUENCE [LARGE SCALE GENOMIC DNA]</scope>
    <source>
        <strain evidence="3">cv. PFS-1207/04</strain>
    </source>
</reference>
<dbReference type="Proteomes" id="UP000266723">
    <property type="component" value="Unassembled WGS sequence"/>
</dbReference>
<organism evidence="2 3">
    <name type="scientific">Brassica cretica</name>
    <name type="common">Mustard</name>
    <dbReference type="NCBI Taxonomy" id="69181"/>
    <lineage>
        <taxon>Eukaryota</taxon>
        <taxon>Viridiplantae</taxon>
        <taxon>Streptophyta</taxon>
        <taxon>Embryophyta</taxon>
        <taxon>Tracheophyta</taxon>
        <taxon>Spermatophyta</taxon>
        <taxon>Magnoliopsida</taxon>
        <taxon>eudicotyledons</taxon>
        <taxon>Gunneridae</taxon>
        <taxon>Pentapetalae</taxon>
        <taxon>rosids</taxon>
        <taxon>malvids</taxon>
        <taxon>Brassicales</taxon>
        <taxon>Brassicaceae</taxon>
        <taxon>Brassiceae</taxon>
        <taxon>Brassica</taxon>
    </lineage>
</organism>
<protein>
    <recommendedName>
        <fullName evidence="4">Growth-regulating factor</fullName>
    </recommendedName>
</protein>
<accession>A0ABQ7D5U4</accession>
<sequence length="68" mass="7113">MPTRPTASCTDRSNSPLGELDEPCPTSQRRVGSTNPTRSSNSSLGTGSIFLSDWDPPDPVCSGASWGS</sequence>
<keyword evidence="3" id="KW-1185">Reference proteome</keyword>
<gene>
    <name evidence="2" type="ORF">DY000_02016288</name>
</gene>
<feature type="compositionally biased region" description="Polar residues" evidence="1">
    <location>
        <begin position="25"/>
        <end position="46"/>
    </location>
</feature>
<evidence type="ECO:0000313" key="2">
    <source>
        <dbReference type="EMBL" id="KAF3567821.1"/>
    </source>
</evidence>
<proteinExistence type="predicted"/>
<evidence type="ECO:0000256" key="1">
    <source>
        <dbReference type="SAM" id="MobiDB-lite"/>
    </source>
</evidence>
<evidence type="ECO:0008006" key="4">
    <source>
        <dbReference type="Google" id="ProtNLM"/>
    </source>
</evidence>
<evidence type="ECO:0000313" key="3">
    <source>
        <dbReference type="Proteomes" id="UP000266723"/>
    </source>
</evidence>
<dbReference type="EMBL" id="QGKV02000759">
    <property type="protein sequence ID" value="KAF3567821.1"/>
    <property type="molecule type" value="Genomic_DNA"/>
</dbReference>
<comment type="caution">
    <text evidence="2">The sequence shown here is derived from an EMBL/GenBank/DDBJ whole genome shotgun (WGS) entry which is preliminary data.</text>
</comment>
<feature type="compositionally biased region" description="Polar residues" evidence="1">
    <location>
        <begin position="1"/>
        <end position="16"/>
    </location>
</feature>